<reference evidence="1" key="1">
    <citation type="journal article" date="2022" name="Int. J. Syst. Evol. Microbiol.">
        <title>Prevotella lacticifex sp. nov., isolated from the rumen of cows.</title>
        <authorList>
            <person name="Shinkai T."/>
            <person name="Ikeyama N."/>
            <person name="Kumagai M."/>
            <person name="Ohmori H."/>
            <person name="Sakamoto M."/>
            <person name="Ohkuma M."/>
            <person name="Mitsumori M."/>
        </authorList>
    </citation>
    <scope>NUCLEOTIDE SEQUENCE</scope>
    <source>
        <strain evidence="1">R5076</strain>
    </source>
</reference>
<dbReference type="AlphaFoldDB" id="A0A9R1CYK7"/>
<evidence type="ECO:0000313" key="2">
    <source>
        <dbReference type="Proteomes" id="UP000825483"/>
    </source>
</evidence>
<gene>
    <name evidence="1" type="ORF">PRLR5076_19090</name>
</gene>
<organism evidence="1 2">
    <name type="scientific">Prevotella lacticifex</name>
    <dbReference type="NCBI Taxonomy" id="2854755"/>
    <lineage>
        <taxon>Bacteria</taxon>
        <taxon>Pseudomonadati</taxon>
        <taxon>Bacteroidota</taxon>
        <taxon>Bacteroidia</taxon>
        <taxon>Bacteroidales</taxon>
        <taxon>Prevotellaceae</taxon>
        <taxon>Prevotella</taxon>
    </lineage>
</organism>
<proteinExistence type="predicted"/>
<dbReference type="Proteomes" id="UP000825483">
    <property type="component" value="Unassembled WGS sequence"/>
</dbReference>
<comment type="caution">
    <text evidence="1">The sequence shown here is derived from an EMBL/GenBank/DDBJ whole genome shotgun (WGS) entry which is preliminary data.</text>
</comment>
<protein>
    <submittedName>
        <fullName evidence="1">Uncharacterized protein</fullName>
    </submittedName>
</protein>
<dbReference type="EMBL" id="BPUB01000002">
    <property type="protein sequence ID" value="GJG59058.1"/>
    <property type="molecule type" value="Genomic_DNA"/>
</dbReference>
<name>A0A9R1CYK7_9BACT</name>
<sequence length="78" mass="9457">MKRKYQERDMKQQIIIDRHVSDIMKLPCIFSCHKGENDEYVYLLYPTMEVMDYTELHEGDTLIIEEDGSWSVKRKEQQ</sequence>
<keyword evidence="2" id="KW-1185">Reference proteome</keyword>
<evidence type="ECO:0000313" key="1">
    <source>
        <dbReference type="EMBL" id="GJG59058.1"/>
    </source>
</evidence>
<accession>A0A9R1CYK7</accession>